<dbReference type="PROSITE" id="PS51085">
    <property type="entry name" value="2FE2S_FER_2"/>
    <property type="match status" value="1"/>
</dbReference>
<dbReference type="GO" id="GO:0016651">
    <property type="term" value="F:oxidoreductase activity, acting on NAD(P)H"/>
    <property type="evidence" value="ECO:0007669"/>
    <property type="project" value="InterPro"/>
</dbReference>
<keyword evidence="4" id="KW-0813">Transport</keyword>
<dbReference type="InterPro" id="IPR001041">
    <property type="entry name" value="2Fe-2S_ferredoxin-type"/>
</dbReference>
<reference evidence="19" key="2">
    <citation type="journal article" date="2018" name="BMC Genomics">
        <title>A manually annotated Actinidia chinensis var. chinensis (kiwifruit) genome highlights the challenges associated with draft genomes and gene prediction in plants.</title>
        <authorList>
            <person name="Pilkington S.M."/>
            <person name="Crowhurst R."/>
            <person name="Hilario E."/>
            <person name="Nardozza S."/>
            <person name="Fraser L."/>
            <person name="Peng Y."/>
            <person name="Gunaseelan K."/>
            <person name="Simpson R."/>
            <person name="Tahir J."/>
            <person name="Deroles S.C."/>
            <person name="Templeton K."/>
            <person name="Luo Z."/>
            <person name="Davy M."/>
            <person name="Cheng C."/>
            <person name="McNeilage M."/>
            <person name="Scaglione D."/>
            <person name="Liu Y."/>
            <person name="Zhang Q."/>
            <person name="Datson P."/>
            <person name="De Silva N."/>
            <person name="Gardiner S.E."/>
            <person name="Bassett H."/>
            <person name="Chagne D."/>
            <person name="McCallum J."/>
            <person name="Dzierzon H."/>
            <person name="Deng C."/>
            <person name="Wang Y.Y."/>
            <person name="Barron L."/>
            <person name="Manako K."/>
            <person name="Bowen J."/>
            <person name="Foster T.M."/>
            <person name="Erridge Z.A."/>
            <person name="Tiffin H."/>
            <person name="Waite C.N."/>
            <person name="Davies K.M."/>
            <person name="Grierson E.P."/>
            <person name="Laing W.A."/>
            <person name="Kirk R."/>
            <person name="Chen X."/>
            <person name="Wood M."/>
            <person name="Montefiori M."/>
            <person name="Brummell D.A."/>
            <person name="Schwinn K.E."/>
            <person name="Catanach A."/>
            <person name="Fullerton C."/>
            <person name="Li D."/>
            <person name="Meiyalaghan S."/>
            <person name="Nieuwenhuizen N."/>
            <person name="Read N."/>
            <person name="Prakash R."/>
            <person name="Hunter D."/>
            <person name="Zhang H."/>
            <person name="McKenzie M."/>
            <person name="Knabel M."/>
            <person name="Harris A."/>
            <person name="Allan A.C."/>
            <person name="Gleave A."/>
            <person name="Chen A."/>
            <person name="Janssen B.J."/>
            <person name="Plunkett B."/>
            <person name="Ampomah-Dwamena C."/>
            <person name="Voogd C."/>
            <person name="Leif D."/>
            <person name="Lafferty D."/>
            <person name="Souleyre E.J.F."/>
            <person name="Varkonyi-Gasic E."/>
            <person name="Gambi F."/>
            <person name="Hanley J."/>
            <person name="Yao J.L."/>
            <person name="Cheung J."/>
            <person name="David K.M."/>
            <person name="Warren B."/>
            <person name="Marsh K."/>
            <person name="Snowden K.C."/>
            <person name="Lin-Wang K."/>
            <person name="Brian L."/>
            <person name="Martinez-Sanchez M."/>
            <person name="Wang M."/>
            <person name="Ileperuma N."/>
            <person name="Macnee N."/>
            <person name="Campin R."/>
            <person name="McAtee P."/>
            <person name="Drummond R.S.M."/>
            <person name="Espley R.V."/>
            <person name="Ireland H.S."/>
            <person name="Wu R."/>
            <person name="Atkinson R.G."/>
            <person name="Karunairetnam S."/>
            <person name="Bulley S."/>
            <person name="Chunkath S."/>
            <person name="Hanley Z."/>
            <person name="Storey R."/>
            <person name="Thrimawithana A.H."/>
            <person name="Thomson S."/>
            <person name="David C."/>
            <person name="Testolin R."/>
            <person name="Huang H."/>
            <person name="Hellens R.P."/>
            <person name="Schaffer R.J."/>
        </authorList>
    </citation>
    <scope>NUCLEOTIDE SEQUENCE [LARGE SCALE GENOMIC DNA]</scope>
    <source>
        <strain evidence="19">cv. Red5</strain>
    </source>
</reference>
<dbReference type="Proteomes" id="UP000241394">
    <property type="component" value="Chromosome LG9"/>
</dbReference>
<dbReference type="Pfam" id="PF13510">
    <property type="entry name" value="Fer2_4"/>
    <property type="match status" value="1"/>
</dbReference>
<evidence type="ECO:0000256" key="8">
    <source>
        <dbReference type="ARBA" id="ARBA00022946"/>
    </source>
</evidence>
<dbReference type="Gramene" id="PSS21451">
    <property type="protein sequence ID" value="PSS21451"/>
    <property type="gene ID" value="CEY00_Acc10495"/>
</dbReference>
<evidence type="ECO:0000256" key="2">
    <source>
        <dbReference type="ARBA" id="ARBA00004273"/>
    </source>
</evidence>
<evidence type="ECO:0000256" key="16">
    <source>
        <dbReference type="SAM" id="MobiDB-lite"/>
    </source>
</evidence>
<dbReference type="EC" id="7.1.1.2" evidence="3"/>
<dbReference type="InterPro" id="IPR050123">
    <property type="entry name" value="Prok_molybdopt-oxidoreductase"/>
</dbReference>
<keyword evidence="6" id="KW-0408">Iron</keyword>
<evidence type="ECO:0000256" key="7">
    <source>
        <dbReference type="ARBA" id="ARBA00022792"/>
    </source>
</evidence>
<keyword evidence="12 18" id="KW-0830">Ubiquinone</keyword>
<dbReference type="InterPro" id="IPR015405">
    <property type="entry name" value="NDUFS1-like_C"/>
</dbReference>
<dbReference type="Pfam" id="PF09326">
    <property type="entry name" value="NADH_dhqG_C"/>
    <property type="match status" value="1"/>
</dbReference>
<evidence type="ECO:0000256" key="9">
    <source>
        <dbReference type="ARBA" id="ARBA00022982"/>
    </source>
</evidence>
<evidence type="ECO:0000256" key="12">
    <source>
        <dbReference type="ARBA" id="ARBA00023075"/>
    </source>
</evidence>
<dbReference type="PANTHER" id="PTHR43105">
    <property type="entry name" value="RESPIRATORY NITRATE REDUCTASE"/>
    <property type="match status" value="1"/>
</dbReference>
<dbReference type="FunFam" id="3.40.50.740:FF:000017">
    <property type="entry name" value="NADH-quinone oxidoreductase"/>
    <property type="match status" value="1"/>
</dbReference>
<evidence type="ECO:0000313" key="18">
    <source>
        <dbReference type="EMBL" id="PSS21451.1"/>
    </source>
</evidence>
<keyword evidence="5" id="KW-0679">Respiratory chain</keyword>
<evidence type="ECO:0000256" key="13">
    <source>
        <dbReference type="ARBA" id="ARBA00023128"/>
    </source>
</evidence>
<keyword evidence="7" id="KW-0472">Membrane</keyword>
<keyword evidence="6" id="KW-0479">Metal-binding</keyword>
<evidence type="ECO:0000256" key="1">
    <source>
        <dbReference type="ARBA" id="ARBA00001966"/>
    </source>
</evidence>
<dbReference type="GO" id="GO:0042773">
    <property type="term" value="P:ATP synthesis coupled electron transport"/>
    <property type="evidence" value="ECO:0007669"/>
    <property type="project" value="InterPro"/>
</dbReference>
<evidence type="ECO:0000313" key="19">
    <source>
        <dbReference type="Proteomes" id="UP000241394"/>
    </source>
</evidence>
<comment type="subcellular location">
    <subcellularLocation>
        <location evidence="2">Mitochondrion inner membrane</location>
    </subcellularLocation>
</comment>
<evidence type="ECO:0000259" key="17">
    <source>
        <dbReference type="PROSITE" id="PS51085"/>
    </source>
</evidence>
<evidence type="ECO:0000256" key="10">
    <source>
        <dbReference type="ARBA" id="ARBA00023002"/>
    </source>
</evidence>
<evidence type="ECO:0000256" key="14">
    <source>
        <dbReference type="ARBA" id="ARBA00034078"/>
    </source>
</evidence>
<dbReference type="AlphaFoldDB" id="A0A2R6R612"/>
<dbReference type="SUPFAM" id="SSF54292">
    <property type="entry name" value="2Fe-2S ferredoxin-like"/>
    <property type="match status" value="1"/>
</dbReference>
<accession>A0A2R6R612</accession>
<proteinExistence type="predicted"/>
<sequence>MGLGLLASRALRSSSRICTSPHSRNALVRTIVSTPELQNAESSAEAAQVPKPPDLPERTPVAGARVHFANPDDAIEVFVDGYPVKIPKGMTVLQACEVAGVDIPRFCYHSRLSIAGNCRMCLVEVEKSPKPVASCAMPALPGMKIKTDTPIAKKAREGRLNDPMIRGADGRFKAVSWRDALAVVAEVIHQVKPEGIVGVAGKLSDAESMIALKDFLNRMGSNNVWCEGNSMNPNADLRSGYLLNSGISGLEKADVFLLVGTQPRVEAAMVNARIRKTVRATQAKVGYIGPPTDLNYDHQHLGTGPQTLTEIAENRHPFCSALSNAKNPAIIVGAGIFERQDKDAIFSVVESIAKHCNAIRPDWNGLNVLLLNAAQAAALDLGLVPESENCIESSKFLYLMGADDVSLEKLPSDAFVVYQGHHGDRGVYRANVILPAAAFTEKEGIYENTEGCAQQTLPAVPTVGDARDDWKIIRALSEVAGVRLPYDTLGGVRSRIKTVAPNLLHMDERQPATFSSSVKPECSDKMSSTPFGTAVENFYMTDSITRASKIMAQCSAMLLKK</sequence>
<dbReference type="GO" id="GO:0008137">
    <property type="term" value="F:NADH dehydrogenase (ubiquinone) activity"/>
    <property type="evidence" value="ECO:0007669"/>
    <property type="project" value="UniProtKB-EC"/>
</dbReference>
<dbReference type="InterPro" id="IPR036010">
    <property type="entry name" value="2Fe-2S_ferredoxin-like_sf"/>
</dbReference>
<dbReference type="STRING" id="1590841.A0A2R6R612"/>
<evidence type="ECO:0000256" key="5">
    <source>
        <dbReference type="ARBA" id="ARBA00022660"/>
    </source>
</evidence>
<dbReference type="InterPro" id="IPR000283">
    <property type="entry name" value="NADH_UbQ_OxRdtase_75kDa_su_CS"/>
</dbReference>
<gene>
    <name evidence="18" type="ORF">CEY00_Acc10495</name>
</gene>
<evidence type="ECO:0000256" key="15">
    <source>
        <dbReference type="ARBA" id="ARBA00049551"/>
    </source>
</evidence>
<dbReference type="OMA" id="GKPLNCE"/>
<name>A0A2R6R612_ACTCC</name>
<comment type="cofactor">
    <cofactor evidence="1">
        <name>[4Fe-4S] cluster</name>
        <dbReference type="ChEBI" id="CHEBI:49883"/>
    </cofactor>
</comment>
<dbReference type="Pfam" id="PF00384">
    <property type="entry name" value="Molybdopterin"/>
    <property type="match status" value="1"/>
</dbReference>
<keyword evidence="19" id="KW-1185">Reference proteome</keyword>
<evidence type="ECO:0000256" key="4">
    <source>
        <dbReference type="ARBA" id="ARBA00022448"/>
    </source>
</evidence>
<dbReference type="FunFam" id="3.40.228.10:FF:000014">
    <property type="entry name" value="NADH-quinone oxidoreductase"/>
    <property type="match status" value="1"/>
</dbReference>
<comment type="caution">
    <text evidence="18">The sequence shown here is derived from an EMBL/GenBank/DDBJ whole genome shotgun (WGS) entry which is preliminary data.</text>
</comment>
<evidence type="ECO:0000256" key="6">
    <source>
        <dbReference type="ARBA" id="ARBA00022714"/>
    </source>
</evidence>
<evidence type="ECO:0000256" key="3">
    <source>
        <dbReference type="ARBA" id="ARBA00012944"/>
    </source>
</evidence>
<dbReference type="Gene3D" id="3.40.50.740">
    <property type="match status" value="2"/>
</dbReference>
<comment type="catalytic activity">
    <reaction evidence="15">
        <text>a ubiquinone + NADH + 5 H(+)(in) = a ubiquinol + NAD(+) + 4 H(+)(out)</text>
        <dbReference type="Rhea" id="RHEA:29091"/>
        <dbReference type="Rhea" id="RHEA-COMP:9565"/>
        <dbReference type="Rhea" id="RHEA-COMP:9566"/>
        <dbReference type="ChEBI" id="CHEBI:15378"/>
        <dbReference type="ChEBI" id="CHEBI:16389"/>
        <dbReference type="ChEBI" id="CHEBI:17976"/>
        <dbReference type="ChEBI" id="CHEBI:57540"/>
        <dbReference type="ChEBI" id="CHEBI:57945"/>
        <dbReference type="EC" id="7.1.1.2"/>
    </reaction>
</comment>
<keyword evidence="13" id="KW-0496">Mitochondrion</keyword>
<feature type="region of interest" description="Disordered" evidence="16">
    <location>
        <begin position="39"/>
        <end position="59"/>
    </location>
</feature>
<dbReference type="InParanoid" id="A0A2R6R612"/>
<dbReference type="OrthoDB" id="1689136at2759"/>
<keyword evidence="7" id="KW-0999">Mitochondrion inner membrane</keyword>
<comment type="cofactor">
    <cofactor evidence="14">
        <name>[2Fe-2S] cluster</name>
        <dbReference type="ChEBI" id="CHEBI:190135"/>
    </cofactor>
</comment>
<dbReference type="PANTHER" id="PTHR43105:SF13">
    <property type="entry name" value="NADH-UBIQUINONE OXIDOREDUCTASE 75 KDA SUBUNIT, MITOCHONDRIAL"/>
    <property type="match status" value="1"/>
</dbReference>
<reference evidence="18 19" key="1">
    <citation type="submission" date="2017-07" db="EMBL/GenBank/DDBJ databases">
        <title>An improved, manually edited Actinidia chinensis var. chinensis (kiwifruit) genome highlights the challenges associated with draft genomes and gene prediction in plants.</title>
        <authorList>
            <person name="Pilkington S."/>
            <person name="Crowhurst R."/>
            <person name="Hilario E."/>
            <person name="Nardozza S."/>
            <person name="Fraser L."/>
            <person name="Peng Y."/>
            <person name="Gunaseelan K."/>
            <person name="Simpson R."/>
            <person name="Tahir J."/>
            <person name="Deroles S."/>
            <person name="Templeton K."/>
            <person name="Luo Z."/>
            <person name="Davy M."/>
            <person name="Cheng C."/>
            <person name="Mcneilage M."/>
            <person name="Scaglione D."/>
            <person name="Liu Y."/>
            <person name="Zhang Q."/>
            <person name="Datson P."/>
            <person name="De Silva N."/>
            <person name="Gardiner S."/>
            <person name="Bassett H."/>
            <person name="Chagne D."/>
            <person name="Mccallum J."/>
            <person name="Dzierzon H."/>
            <person name="Deng C."/>
            <person name="Wang Y.-Y."/>
            <person name="Barron N."/>
            <person name="Manako K."/>
            <person name="Bowen J."/>
            <person name="Foster T."/>
            <person name="Erridge Z."/>
            <person name="Tiffin H."/>
            <person name="Waite C."/>
            <person name="Davies K."/>
            <person name="Grierson E."/>
            <person name="Laing W."/>
            <person name="Kirk R."/>
            <person name="Chen X."/>
            <person name="Wood M."/>
            <person name="Montefiori M."/>
            <person name="Brummell D."/>
            <person name="Schwinn K."/>
            <person name="Catanach A."/>
            <person name="Fullerton C."/>
            <person name="Li D."/>
            <person name="Meiyalaghan S."/>
            <person name="Nieuwenhuizen N."/>
            <person name="Read N."/>
            <person name="Prakash R."/>
            <person name="Hunter D."/>
            <person name="Zhang H."/>
            <person name="Mckenzie M."/>
            <person name="Knabel M."/>
            <person name="Harris A."/>
            <person name="Allan A."/>
            <person name="Chen A."/>
            <person name="Janssen B."/>
            <person name="Plunkett B."/>
            <person name="Dwamena C."/>
            <person name="Voogd C."/>
            <person name="Leif D."/>
            <person name="Lafferty D."/>
            <person name="Souleyre E."/>
            <person name="Varkonyi-Gasic E."/>
            <person name="Gambi F."/>
            <person name="Hanley J."/>
            <person name="Yao J.-L."/>
            <person name="Cheung J."/>
            <person name="David K."/>
            <person name="Warren B."/>
            <person name="Marsh K."/>
            <person name="Snowden K."/>
            <person name="Lin-Wang K."/>
            <person name="Brian L."/>
            <person name="Martinez-Sanchez M."/>
            <person name="Wang M."/>
            <person name="Ileperuma N."/>
            <person name="Macnee N."/>
            <person name="Campin R."/>
            <person name="Mcatee P."/>
            <person name="Drummond R."/>
            <person name="Espley R."/>
            <person name="Ireland H."/>
            <person name="Wu R."/>
            <person name="Atkinson R."/>
            <person name="Karunairetnam S."/>
            <person name="Bulley S."/>
            <person name="Chunkath S."/>
            <person name="Hanley Z."/>
            <person name="Storey R."/>
            <person name="Thrimawithana A."/>
            <person name="Thomson S."/>
            <person name="David C."/>
            <person name="Testolin R."/>
        </authorList>
    </citation>
    <scope>NUCLEOTIDE SEQUENCE [LARGE SCALE GENOMIC DNA]</scope>
    <source>
        <strain evidence="19">cv. Red5</strain>
        <tissue evidence="18">Young leaf</tissue>
    </source>
</reference>
<keyword evidence="9" id="KW-0249">Electron transport</keyword>
<dbReference type="InterPro" id="IPR006656">
    <property type="entry name" value="Mopterin_OxRdtase"/>
</dbReference>
<dbReference type="SUPFAM" id="SSF53706">
    <property type="entry name" value="Formate dehydrogenase/DMSO reductase, domains 1-3"/>
    <property type="match status" value="1"/>
</dbReference>
<protein>
    <recommendedName>
        <fullName evidence="3">NADH:ubiquinone reductase (H(+)-translocating)</fullName>
        <ecNumber evidence="3">7.1.1.2</ecNumber>
    </recommendedName>
</protein>
<keyword evidence="6" id="KW-0001">2Fe-2S</keyword>
<dbReference type="FunFam" id="3.40.50.740:FF:000012">
    <property type="entry name" value="NADH dehydrogenase [ubiquinone] iron-sulfur protein 1 mitochondrial"/>
    <property type="match status" value="1"/>
</dbReference>
<evidence type="ECO:0000256" key="11">
    <source>
        <dbReference type="ARBA" id="ARBA00023014"/>
    </source>
</evidence>
<dbReference type="PROSITE" id="PS00641">
    <property type="entry name" value="COMPLEX1_75K_1"/>
    <property type="match status" value="1"/>
</dbReference>
<dbReference type="Gene3D" id="3.10.20.740">
    <property type="match status" value="1"/>
</dbReference>
<dbReference type="CDD" id="cd00207">
    <property type="entry name" value="fer2"/>
    <property type="match status" value="1"/>
</dbReference>
<keyword evidence="8" id="KW-0809">Transit peptide</keyword>
<dbReference type="Gene3D" id="3.40.228.10">
    <property type="entry name" value="Dimethylsulfoxide Reductase, domain 2"/>
    <property type="match status" value="1"/>
</dbReference>
<dbReference type="EMBL" id="NKQK01000009">
    <property type="protein sequence ID" value="PSS21451.1"/>
    <property type="molecule type" value="Genomic_DNA"/>
</dbReference>
<dbReference type="GO" id="GO:0051537">
    <property type="term" value="F:2 iron, 2 sulfur cluster binding"/>
    <property type="evidence" value="ECO:0007669"/>
    <property type="project" value="UniProtKB-KW"/>
</dbReference>
<keyword evidence="11" id="KW-0411">Iron-sulfur</keyword>
<dbReference type="GO" id="GO:0005743">
    <property type="term" value="C:mitochondrial inner membrane"/>
    <property type="evidence" value="ECO:0007669"/>
    <property type="project" value="UniProtKB-SubCell"/>
</dbReference>
<keyword evidence="10" id="KW-0560">Oxidoreductase</keyword>
<organism evidence="18 19">
    <name type="scientific">Actinidia chinensis var. chinensis</name>
    <name type="common">Chinese soft-hair kiwi</name>
    <dbReference type="NCBI Taxonomy" id="1590841"/>
    <lineage>
        <taxon>Eukaryota</taxon>
        <taxon>Viridiplantae</taxon>
        <taxon>Streptophyta</taxon>
        <taxon>Embryophyta</taxon>
        <taxon>Tracheophyta</taxon>
        <taxon>Spermatophyta</taxon>
        <taxon>Magnoliopsida</taxon>
        <taxon>eudicotyledons</taxon>
        <taxon>Gunneridae</taxon>
        <taxon>Pentapetalae</taxon>
        <taxon>asterids</taxon>
        <taxon>Ericales</taxon>
        <taxon>Actinidiaceae</taxon>
        <taxon>Actinidia</taxon>
    </lineage>
</organism>
<feature type="domain" description="2Fe-2S ferredoxin-type" evidence="17">
    <location>
        <begin position="73"/>
        <end position="151"/>
    </location>
</feature>